<evidence type="ECO:0000256" key="1">
    <source>
        <dbReference type="ARBA" id="ARBA00004651"/>
    </source>
</evidence>
<comment type="subcellular location">
    <subcellularLocation>
        <location evidence="1">Cell membrane</location>
        <topology evidence="1">Multi-pass membrane protein</topology>
    </subcellularLocation>
</comment>
<dbReference type="RefSeq" id="WP_013826493.1">
    <property type="nucleotide sequence ID" value="NC_015574.1"/>
</dbReference>
<protein>
    <submittedName>
        <fullName evidence="8">Cobalamin (Vitamin B12) biosynthesis CbiM protein</fullName>
    </submittedName>
</protein>
<dbReference type="InterPro" id="IPR002751">
    <property type="entry name" value="CbiM/NikMN"/>
</dbReference>
<sequence>MHIPDGFLSWQWPIYMVITFVALYFSMRWARKNLDEKRVPLMAVLAAGIFAIMSMNVPIPWGTSGHMVGGALVAIIFMAPESAVIIFALVLLVQALVFGDGGVTAWGANVLNMGIIGGCVGLYSFKALRKPLGKIVSENKAKIASIFIASWLSIFIAAEAVAVEMWLAGTFPLGLGLMFMGLYHSVIGVIEGVLTVVVILALEQLRPDLLAWNTKKKTVDVEPEPDLTEVKAK</sequence>
<dbReference type="HOGENOM" id="CLU_052508_2_1_2"/>
<feature type="transmembrane region" description="Helical" evidence="7">
    <location>
        <begin position="103"/>
        <end position="125"/>
    </location>
</feature>
<dbReference type="EMBL" id="CP002772">
    <property type="protein sequence ID" value="AEG18994.1"/>
    <property type="molecule type" value="Genomic_DNA"/>
</dbReference>
<feature type="transmembrane region" description="Helical" evidence="7">
    <location>
        <begin position="7"/>
        <end position="27"/>
    </location>
</feature>
<keyword evidence="6 7" id="KW-0472">Membrane</keyword>
<feature type="transmembrane region" description="Helical" evidence="7">
    <location>
        <begin position="39"/>
        <end position="59"/>
    </location>
</feature>
<dbReference type="Proteomes" id="UP000009231">
    <property type="component" value="Chromosome"/>
</dbReference>
<dbReference type="OrthoDB" id="71235at2157"/>
<feature type="transmembrane region" description="Helical" evidence="7">
    <location>
        <begin position="71"/>
        <end position="97"/>
    </location>
</feature>
<keyword evidence="9" id="KW-1185">Reference proteome</keyword>
<keyword evidence="2" id="KW-0813">Transport</keyword>
<evidence type="ECO:0000256" key="3">
    <source>
        <dbReference type="ARBA" id="ARBA00022475"/>
    </source>
</evidence>
<evidence type="ECO:0000256" key="5">
    <source>
        <dbReference type="ARBA" id="ARBA00022989"/>
    </source>
</evidence>
<dbReference type="KEGG" id="mew:MSWAN_1985"/>
<evidence type="ECO:0000256" key="2">
    <source>
        <dbReference type="ARBA" id="ARBA00022448"/>
    </source>
</evidence>
<gene>
    <name evidence="8" type="ordered locus">MSWAN_1985</name>
</gene>
<feature type="transmembrane region" description="Helical" evidence="7">
    <location>
        <begin position="146"/>
        <end position="169"/>
    </location>
</feature>
<evidence type="ECO:0000256" key="7">
    <source>
        <dbReference type="SAM" id="Phobius"/>
    </source>
</evidence>
<keyword evidence="5 7" id="KW-1133">Transmembrane helix</keyword>
<dbReference type="eggNOG" id="arCOG02248">
    <property type="taxonomic scope" value="Archaea"/>
</dbReference>
<evidence type="ECO:0000313" key="8">
    <source>
        <dbReference type="EMBL" id="AEG18994.1"/>
    </source>
</evidence>
<dbReference type="Pfam" id="PF01891">
    <property type="entry name" value="CbiM"/>
    <property type="match status" value="1"/>
</dbReference>
<dbReference type="GO" id="GO:0005886">
    <property type="term" value="C:plasma membrane"/>
    <property type="evidence" value="ECO:0007669"/>
    <property type="project" value="UniProtKB-SubCell"/>
</dbReference>
<dbReference type="AlphaFoldDB" id="F6D6V6"/>
<evidence type="ECO:0000256" key="6">
    <source>
        <dbReference type="ARBA" id="ARBA00023136"/>
    </source>
</evidence>
<dbReference type="NCBIfam" id="NF004902">
    <property type="entry name" value="PRK06265.1-1"/>
    <property type="match status" value="1"/>
</dbReference>
<dbReference type="PANTHER" id="PTHR34229">
    <property type="entry name" value="METAL TRANSPORT PROTEIN HI_1621-RELATED"/>
    <property type="match status" value="1"/>
</dbReference>
<keyword evidence="3" id="KW-1003">Cell membrane</keyword>
<dbReference type="STRING" id="868131.MSWAN_1985"/>
<evidence type="ECO:0000256" key="4">
    <source>
        <dbReference type="ARBA" id="ARBA00022692"/>
    </source>
</evidence>
<proteinExistence type="predicted"/>
<dbReference type="PANTHER" id="PTHR34229:SF1">
    <property type="entry name" value="METAL TRANSPORT PROTEIN HI_1621-RELATED"/>
    <property type="match status" value="1"/>
</dbReference>
<reference evidence="8 9" key="1">
    <citation type="journal article" date="2014" name="Int. J. Syst. Evol. Microbiol.">
        <title>Methanobacterium paludis sp. nov. and a novel strain of Methanobacterium lacus isolated from northern peatlands.</title>
        <authorList>
            <person name="Cadillo-Quiroz H."/>
            <person name="Brauer S.L."/>
            <person name="Goodson N."/>
            <person name="Yavitt J.B."/>
            <person name="Zinder S.H."/>
        </authorList>
    </citation>
    <scope>NUCLEOTIDE SEQUENCE [LARGE SCALE GENOMIC DNA]</scope>
    <source>
        <strain evidence="9">DSM 25820 / JCM 18151 / SWAN1</strain>
    </source>
</reference>
<evidence type="ECO:0000313" key="9">
    <source>
        <dbReference type="Proteomes" id="UP000009231"/>
    </source>
</evidence>
<organism evidence="8 9">
    <name type="scientific">Methanobacterium paludis (strain DSM 25820 / JCM 18151 / SWAN1)</name>
    <dbReference type="NCBI Taxonomy" id="868131"/>
    <lineage>
        <taxon>Archaea</taxon>
        <taxon>Methanobacteriati</taxon>
        <taxon>Methanobacteriota</taxon>
        <taxon>Methanomada group</taxon>
        <taxon>Methanobacteria</taxon>
        <taxon>Methanobacteriales</taxon>
        <taxon>Methanobacteriaceae</taxon>
        <taxon>Methanobacterium</taxon>
    </lineage>
</organism>
<keyword evidence="4 7" id="KW-0812">Transmembrane</keyword>
<name>F6D6V6_METPW</name>
<dbReference type="Gene3D" id="1.10.1760.20">
    <property type="match status" value="1"/>
</dbReference>
<dbReference type="GO" id="GO:0000041">
    <property type="term" value="P:transition metal ion transport"/>
    <property type="evidence" value="ECO:0007669"/>
    <property type="project" value="InterPro"/>
</dbReference>
<accession>F6D6V6</accession>
<feature type="transmembrane region" description="Helical" evidence="7">
    <location>
        <begin position="181"/>
        <end position="202"/>
    </location>
</feature>
<dbReference type="GeneID" id="10669502"/>